<accession>Q7UFP8</accession>
<evidence type="ECO:0000313" key="3">
    <source>
        <dbReference type="Proteomes" id="UP000001025"/>
    </source>
</evidence>
<feature type="transmembrane region" description="Helical" evidence="1">
    <location>
        <begin position="126"/>
        <end position="148"/>
    </location>
</feature>
<organism evidence="2 3">
    <name type="scientific">Rhodopirellula baltica (strain DSM 10527 / NCIMB 13988 / SH1)</name>
    <dbReference type="NCBI Taxonomy" id="243090"/>
    <lineage>
        <taxon>Bacteria</taxon>
        <taxon>Pseudomonadati</taxon>
        <taxon>Planctomycetota</taxon>
        <taxon>Planctomycetia</taxon>
        <taxon>Pirellulales</taxon>
        <taxon>Pirellulaceae</taxon>
        <taxon>Rhodopirellula</taxon>
    </lineage>
</organism>
<feature type="transmembrane region" description="Helical" evidence="1">
    <location>
        <begin position="75"/>
        <end position="96"/>
    </location>
</feature>
<dbReference type="EMBL" id="BX294147">
    <property type="protein sequence ID" value="CAD78634.1"/>
    <property type="molecule type" value="Genomic_DNA"/>
</dbReference>
<keyword evidence="1" id="KW-1133">Transmembrane helix</keyword>
<dbReference type="EnsemblBacteria" id="CAD78634">
    <property type="protein sequence ID" value="CAD78634"/>
    <property type="gene ID" value="RB8421"/>
</dbReference>
<reference evidence="2 3" key="1">
    <citation type="journal article" date="2003" name="Proc. Natl. Acad. Sci. U.S.A.">
        <title>Complete genome sequence of the marine planctomycete Pirellula sp. strain 1.</title>
        <authorList>
            <person name="Gloeckner F.O."/>
            <person name="Kube M."/>
            <person name="Bauer M."/>
            <person name="Teeling H."/>
            <person name="Lombardot T."/>
            <person name="Ludwig W."/>
            <person name="Gade D."/>
            <person name="Beck A."/>
            <person name="Borzym K."/>
            <person name="Heitmann K."/>
            <person name="Rabus R."/>
            <person name="Schlesner H."/>
            <person name="Amann R."/>
            <person name="Reinhardt R."/>
        </authorList>
    </citation>
    <scope>NUCLEOTIDE SEQUENCE [LARGE SCALE GENOMIC DNA]</scope>
    <source>
        <strain evidence="3">DSM 10527 / NCIMB 13988 / SH1</strain>
    </source>
</reference>
<proteinExistence type="predicted"/>
<protein>
    <submittedName>
        <fullName evidence="2">Uncharacterized protein</fullName>
    </submittedName>
</protein>
<sequence>MTEHRPSPMHPRSRSVPTILRNILAVVAGLFLGSVLNMAIVTIGPILIPLPDGVDMSDMDQFAENLKLLKPANFFAPWLAHAFGTLVGAFVAAKIAASHKMKFALGIGVFFLLGGITMAMTFGGPLWFIVLDLVGAYLPMGYLGGTLARATRPQPT</sequence>
<evidence type="ECO:0000313" key="2">
    <source>
        <dbReference type="EMBL" id="CAD78634.1"/>
    </source>
</evidence>
<keyword evidence="1" id="KW-0812">Transmembrane</keyword>
<dbReference type="STRING" id="243090.RB8421"/>
<dbReference type="HOGENOM" id="CLU_153126_1_0_0"/>
<feature type="transmembrane region" description="Helical" evidence="1">
    <location>
        <begin position="103"/>
        <end position="120"/>
    </location>
</feature>
<dbReference type="Proteomes" id="UP000001025">
    <property type="component" value="Chromosome"/>
</dbReference>
<name>Q7UFP8_RHOBA</name>
<dbReference type="KEGG" id="rba:RB8421"/>
<dbReference type="InParanoid" id="Q7UFP8"/>
<gene>
    <name evidence="2" type="ordered locus">RB8421</name>
</gene>
<dbReference type="PATRIC" id="fig|243090.15.peg.4056"/>
<dbReference type="OrthoDB" id="6025129at2"/>
<evidence type="ECO:0000256" key="1">
    <source>
        <dbReference type="SAM" id="Phobius"/>
    </source>
</evidence>
<feature type="transmembrane region" description="Helical" evidence="1">
    <location>
        <begin position="20"/>
        <end position="48"/>
    </location>
</feature>
<dbReference type="eggNOG" id="ENOG503273Z">
    <property type="taxonomic scope" value="Bacteria"/>
</dbReference>
<keyword evidence="3" id="KW-1185">Reference proteome</keyword>
<keyword evidence="1" id="KW-0472">Membrane</keyword>
<dbReference type="AlphaFoldDB" id="Q7UFP8"/>